<dbReference type="PANTHER" id="PTHR13794">
    <property type="entry name" value="ENOLASE SUPERFAMILY, MANDELATE RACEMASE"/>
    <property type="match status" value="1"/>
</dbReference>
<sequence>MSTISNVEIHEFAYDAPDIGLNREQMDLVADPGGSQRLGKFAVVIETEDGSRGEYVGMWGATQMSLGQTLDLAPRLLGRDALQRESIYDDFKRAHRQYDHMGFGYLDICLWDLAGKRYGASVSELLGGWRTRLPAYASTTHGDEKVLSGPEAYAEFAEACYELGYRAFKMHGWADGDVSREIATVDLLGERVGDRMALMNDPACHLRTFRDALNVGRACDRNNFAWLEDPFRDSGVSANAHRRLRELISTPLLVGEHVRGLEPKADLAVSGATDYLRSDPEYDLGITGAMKIAHLGESLGLDVEIHASGPAHRHCMSAMRNTNYYEVALVNPAAPNPLPPVYACDYSDSLEAVGADGCFPVPDGPGLGVTYDWDYLGAHTTAVHRFSPES</sequence>
<evidence type="ECO:0000313" key="6">
    <source>
        <dbReference type="Proteomes" id="UP001202922"/>
    </source>
</evidence>
<dbReference type="PANTHER" id="PTHR13794:SF58">
    <property type="entry name" value="MITOCHONDRIAL ENOLASE SUPERFAMILY MEMBER 1"/>
    <property type="match status" value="1"/>
</dbReference>
<dbReference type="Gene3D" id="3.30.390.10">
    <property type="entry name" value="Enolase-like, N-terminal domain"/>
    <property type="match status" value="1"/>
</dbReference>
<dbReference type="InterPro" id="IPR036849">
    <property type="entry name" value="Enolase-like_C_sf"/>
</dbReference>
<dbReference type="EMBL" id="JAKZBV010000001">
    <property type="protein sequence ID" value="MCH6470105.1"/>
    <property type="molecule type" value="Genomic_DNA"/>
</dbReference>
<organism evidence="5 6">
    <name type="scientific">Sinomonas terrae</name>
    <dbReference type="NCBI Taxonomy" id="2908838"/>
    <lineage>
        <taxon>Bacteria</taxon>
        <taxon>Bacillati</taxon>
        <taxon>Actinomycetota</taxon>
        <taxon>Actinomycetes</taxon>
        <taxon>Micrococcales</taxon>
        <taxon>Micrococcaceae</taxon>
        <taxon>Sinomonas</taxon>
    </lineage>
</organism>
<gene>
    <name evidence="5" type="ORF">L0M17_08965</name>
</gene>
<dbReference type="Gene3D" id="3.20.20.120">
    <property type="entry name" value="Enolase-like C-terminal domain"/>
    <property type="match status" value="1"/>
</dbReference>
<dbReference type="Pfam" id="PF02746">
    <property type="entry name" value="MR_MLE_N"/>
    <property type="match status" value="1"/>
</dbReference>
<dbReference type="SFLD" id="SFLDS00001">
    <property type="entry name" value="Enolase"/>
    <property type="match status" value="1"/>
</dbReference>
<proteinExistence type="predicted"/>
<reference evidence="5 6" key="1">
    <citation type="submission" date="2022-03" db="EMBL/GenBank/DDBJ databases">
        <title>Sinomonas sp. isolated from a soil.</title>
        <authorList>
            <person name="Han J."/>
            <person name="Kim D.-U."/>
        </authorList>
    </citation>
    <scope>NUCLEOTIDE SEQUENCE [LARGE SCALE GENOMIC DNA]</scope>
    <source>
        <strain evidence="5 6">5-5</strain>
    </source>
</reference>
<dbReference type="InterPro" id="IPR046945">
    <property type="entry name" value="RHMD-like"/>
</dbReference>
<evidence type="ECO:0000259" key="4">
    <source>
        <dbReference type="SMART" id="SM00922"/>
    </source>
</evidence>
<evidence type="ECO:0000313" key="5">
    <source>
        <dbReference type="EMBL" id="MCH6470105.1"/>
    </source>
</evidence>
<dbReference type="InterPro" id="IPR013342">
    <property type="entry name" value="Mandelate_racemase_C"/>
</dbReference>
<dbReference type="InterPro" id="IPR029065">
    <property type="entry name" value="Enolase_C-like"/>
</dbReference>
<dbReference type="Proteomes" id="UP001202922">
    <property type="component" value="Unassembled WGS sequence"/>
</dbReference>
<protein>
    <recommendedName>
        <fullName evidence="4">Mandelate racemase/muconate lactonizing enzyme C-terminal domain-containing protein</fullName>
    </recommendedName>
</protein>
<keyword evidence="3" id="KW-0460">Magnesium</keyword>
<feature type="domain" description="Mandelate racemase/muconate lactonizing enzyme C-terminal" evidence="4">
    <location>
        <begin position="150"/>
        <end position="251"/>
    </location>
</feature>
<evidence type="ECO:0000256" key="1">
    <source>
        <dbReference type="ARBA" id="ARBA00001946"/>
    </source>
</evidence>
<dbReference type="SUPFAM" id="SSF51604">
    <property type="entry name" value="Enolase C-terminal domain-like"/>
    <property type="match status" value="1"/>
</dbReference>
<keyword evidence="6" id="KW-1185">Reference proteome</keyword>
<dbReference type="RefSeq" id="WP_241053620.1">
    <property type="nucleotide sequence ID" value="NZ_JAKZBV010000001.1"/>
</dbReference>
<dbReference type="SUPFAM" id="SSF54826">
    <property type="entry name" value="Enolase N-terminal domain-like"/>
    <property type="match status" value="1"/>
</dbReference>
<dbReference type="InterPro" id="IPR029017">
    <property type="entry name" value="Enolase-like_N"/>
</dbReference>
<comment type="caution">
    <text evidence="5">The sequence shown here is derived from an EMBL/GenBank/DDBJ whole genome shotgun (WGS) entry which is preliminary data.</text>
</comment>
<comment type="cofactor">
    <cofactor evidence="1">
        <name>Mg(2+)</name>
        <dbReference type="ChEBI" id="CHEBI:18420"/>
    </cofactor>
</comment>
<dbReference type="Pfam" id="PF13378">
    <property type="entry name" value="MR_MLE_C"/>
    <property type="match status" value="1"/>
</dbReference>
<name>A0ABS9U0C7_9MICC</name>
<evidence type="ECO:0000256" key="3">
    <source>
        <dbReference type="ARBA" id="ARBA00022842"/>
    </source>
</evidence>
<dbReference type="SMART" id="SM00922">
    <property type="entry name" value="MR_MLE"/>
    <property type="match status" value="1"/>
</dbReference>
<keyword evidence="2" id="KW-0479">Metal-binding</keyword>
<dbReference type="InterPro" id="IPR013341">
    <property type="entry name" value="Mandelate_racemase_N_dom"/>
</dbReference>
<accession>A0ABS9U0C7</accession>
<evidence type="ECO:0000256" key="2">
    <source>
        <dbReference type="ARBA" id="ARBA00022723"/>
    </source>
</evidence>